<evidence type="ECO:0000313" key="2">
    <source>
        <dbReference type="Proteomes" id="UP000219467"/>
    </source>
</evidence>
<dbReference type="RefSeq" id="WP_097030724.1">
    <property type="nucleotide sequence ID" value="NZ_OAOQ01000009.1"/>
</dbReference>
<dbReference type="Pfam" id="PF13242">
    <property type="entry name" value="Hydrolase_like"/>
    <property type="match status" value="1"/>
</dbReference>
<dbReference type="NCBIfam" id="TIGR01460">
    <property type="entry name" value="HAD-SF-IIA"/>
    <property type="match status" value="1"/>
</dbReference>
<keyword evidence="2" id="KW-1185">Reference proteome</keyword>
<name>A0A285CUZ0_9RHOB</name>
<dbReference type="CDD" id="cd07525">
    <property type="entry name" value="HAD_like"/>
    <property type="match status" value="1"/>
</dbReference>
<dbReference type="GO" id="GO:0016791">
    <property type="term" value="F:phosphatase activity"/>
    <property type="evidence" value="ECO:0007669"/>
    <property type="project" value="TreeGrafter"/>
</dbReference>
<proteinExistence type="predicted"/>
<evidence type="ECO:0000313" key="1">
    <source>
        <dbReference type="EMBL" id="SNX71235.1"/>
    </source>
</evidence>
<dbReference type="Proteomes" id="UP000219467">
    <property type="component" value="Unassembled WGS sequence"/>
</dbReference>
<protein>
    <submittedName>
        <fullName evidence="1">HAD superfamily hydrolase (TIGR01459 family)</fullName>
    </submittedName>
</protein>
<dbReference type="InterPro" id="IPR006356">
    <property type="entry name" value="HAD-SF_hydro_IIA_hyp3"/>
</dbReference>
<organism evidence="1 2">
    <name type="scientific">Cereibacter ovatus</name>
    <dbReference type="NCBI Taxonomy" id="439529"/>
    <lineage>
        <taxon>Bacteria</taxon>
        <taxon>Pseudomonadati</taxon>
        <taxon>Pseudomonadota</taxon>
        <taxon>Alphaproteobacteria</taxon>
        <taxon>Rhodobacterales</taxon>
        <taxon>Paracoccaceae</taxon>
        <taxon>Cereibacter</taxon>
    </lineage>
</organism>
<dbReference type="OrthoDB" id="9791073at2"/>
<dbReference type="Gene3D" id="3.40.50.1000">
    <property type="entry name" value="HAD superfamily/HAD-like"/>
    <property type="match status" value="2"/>
</dbReference>
<gene>
    <name evidence="1" type="ORF">SAMN05878503_10942</name>
</gene>
<dbReference type="SUPFAM" id="SSF56784">
    <property type="entry name" value="HAD-like"/>
    <property type="match status" value="1"/>
</dbReference>
<dbReference type="Pfam" id="PF13344">
    <property type="entry name" value="Hydrolase_6"/>
    <property type="match status" value="1"/>
</dbReference>
<dbReference type="PANTHER" id="PTHR19288">
    <property type="entry name" value="4-NITROPHENYLPHOSPHATASE-RELATED"/>
    <property type="match status" value="1"/>
</dbReference>
<dbReference type="AlphaFoldDB" id="A0A285CUZ0"/>
<keyword evidence="1" id="KW-0378">Hydrolase</keyword>
<dbReference type="InterPro" id="IPR006357">
    <property type="entry name" value="HAD-SF_hydro_IIA"/>
</dbReference>
<sequence length="297" mass="32290">MSRIIASLAEISGPYRALYCDLWGCLHNGRQPFPEAVEALRAFRAKGGTVVLLTNAPRPKPSVRRQLDTIGVPTDCYDEIASSGDAAQYALVTGAVGRKVYHLGPDKDDTFFTELSDDLTGIAANQPPIEKVPLAQAQGIVCTGLFDDLTETPDDYRATLLYAREKGLKLLCANPDIVVDYGDKRIYCAGAIAEAYDAMGGESLYFGKPHPPIYDLAKRRLDAIRPGIVHEEILCIGDGIGTDIRGGMAEDLDTLFITGGLAMDIFGENGERLDPARLSNWLAEVELSPSYVIPRLR</sequence>
<dbReference type="InterPro" id="IPR023214">
    <property type="entry name" value="HAD_sf"/>
</dbReference>
<dbReference type="NCBIfam" id="TIGR01459">
    <property type="entry name" value="HAD-SF-IIA-hyp4"/>
    <property type="match status" value="1"/>
</dbReference>
<dbReference type="InterPro" id="IPR036412">
    <property type="entry name" value="HAD-like_sf"/>
</dbReference>
<reference evidence="2" key="1">
    <citation type="submission" date="2017-08" db="EMBL/GenBank/DDBJ databases">
        <authorList>
            <person name="Varghese N."/>
            <person name="Submissions S."/>
        </authorList>
    </citation>
    <scope>NUCLEOTIDE SEQUENCE [LARGE SCALE GENOMIC DNA]</scope>
    <source>
        <strain evidence="2">JA234</strain>
    </source>
</reference>
<dbReference type="PANTHER" id="PTHR19288:SF90">
    <property type="entry name" value="OS08G0542600 PROTEIN"/>
    <property type="match status" value="1"/>
</dbReference>
<dbReference type="GO" id="GO:0005737">
    <property type="term" value="C:cytoplasm"/>
    <property type="evidence" value="ECO:0007669"/>
    <property type="project" value="TreeGrafter"/>
</dbReference>
<accession>A0A285CUZ0</accession>
<dbReference type="EMBL" id="OAOQ01000009">
    <property type="protein sequence ID" value="SNX71235.1"/>
    <property type="molecule type" value="Genomic_DNA"/>
</dbReference>